<dbReference type="CDD" id="cd01014">
    <property type="entry name" value="nicotinamidase_related"/>
    <property type="match status" value="1"/>
</dbReference>
<dbReference type="PANTHER" id="PTHR43540:SF1">
    <property type="entry name" value="ISOCHORISMATASE HYDROLASE"/>
    <property type="match status" value="1"/>
</dbReference>
<dbReference type="Gene3D" id="3.40.50.850">
    <property type="entry name" value="Isochorismatase-like"/>
    <property type="match status" value="1"/>
</dbReference>
<evidence type="ECO:0000256" key="1">
    <source>
        <dbReference type="ARBA" id="ARBA00022801"/>
    </source>
</evidence>
<reference evidence="3" key="1">
    <citation type="submission" date="2020-08" db="EMBL/GenBank/DDBJ databases">
        <title>Ramlibacter sp. USB13 16S ribosomal RNA gene genome sequencing and assembly.</title>
        <authorList>
            <person name="Kang M."/>
        </authorList>
    </citation>
    <scope>NUCLEOTIDE SEQUENCE</scope>
    <source>
        <strain evidence="3">USB13</strain>
    </source>
</reference>
<dbReference type="AlphaFoldDB" id="A0A923SBH6"/>
<name>A0A923SBH6_9BURK</name>
<protein>
    <submittedName>
        <fullName evidence="3">Cysteine hydrolase</fullName>
    </submittedName>
</protein>
<keyword evidence="1 3" id="KW-0378">Hydrolase</keyword>
<organism evidence="3 4">
    <name type="scientific">Ramlibacter cellulosilyticus</name>
    <dbReference type="NCBI Taxonomy" id="2764187"/>
    <lineage>
        <taxon>Bacteria</taxon>
        <taxon>Pseudomonadati</taxon>
        <taxon>Pseudomonadota</taxon>
        <taxon>Betaproteobacteria</taxon>
        <taxon>Burkholderiales</taxon>
        <taxon>Comamonadaceae</taxon>
        <taxon>Ramlibacter</taxon>
    </lineage>
</organism>
<sequence length="183" mass="19827">MTSAILVIDVQQEFCGGPRSWDVNGLLSRINAVTRAAREAGAPVLFIQHEGPALPHGSPGWHLAEGLRVEASDLRVPKTTPDAFLRSNVQELLQARHVGDVVVCGLHTQFCIDTTVRRALALGYPVTLVSDAHWPWTSEVLTPQQVIAHHEATLASLASFGPRVQLRRAAELDLRALSPLPSA</sequence>
<dbReference type="PANTHER" id="PTHR43540">
    <property type="entry name" value="PEROXYUREIDOACRYLATE/UREIDOACRYLATE AMIDOHYDROLASE-RELATED"/>
    <property type="match status" value="1"/>
</dbReference>
<dbReference type="Pfam" id="PF00857">
    <property type="entry name" value="Isochorismatase"/>
    <property type="match status" value="1"/>
</dbReference>
<dbReference type="InterPro" id="IPR050272">
    <property type="entry name" value="Isochorismatase-like_hydrls"/>
</dbReference>
<comment type="caution">
    <text evidence="3">The sequence shown here is derived from an EMBL/GenBank/DDBJ whole genome shotgun (WGS) entry which is preliminary data.</text>
</comment>
<keyword evidence="4" id="KW-1185">Reference proteome</keyword>
<dbReference type="Proteomes" id="UP000608513">
    <property type="component" value="Unassembled WGS sequence"/>
</dbReference>
<proteinExistence type="predicted"/>
<accession>A0A923SBH6</accession>
<dbReference type="InterPro" id="IPR036380">
    <property type="entry name" value="Isochorismatase-like_sf"/>
</dbReference>
<evidence type="ECO:0000313" key="3">
    <source>
        <dbReference type="EMBL" id="MBC5783880.1"/>
    </source>
</evidence>
<gene>
    <name evidence="3" type="ORF">H8N03_13065</name>
</gene>
<evidence type="ECO:0000259" key="2">
    <source>
        <dbReference type="Pfam" id="PF00857"/>
    </source>
</evidence>
<dbReference type="EMBL" id="JACORT010000005">
    <property type="protein sequence ID" value="MBC5783880.1"/>
    <property type="molecule type" value="Genomic_DNA"/>
</dbReference>
<dbReference type="RefSeq" id="WP_187076630.1">
    <property type="nucleotide sequence ID" value="NZ_JACORT010000005.1"/>
</dbReference>
<dbReference type="InterPro" id="IPR000868">
    <property type="entry name" value="Isochorismatase-like_dom"/>
</dbReference>
<dbReference type="GO" id="GO:0016787">
    <property type="term" value="F:hydrolase activity"/>
    <property type="evidence" value="ECO:0007669"/>
    <property type="project" value="UniProtKB-KW"/>
</dbReference>
<dbReference type="SUPFAM" id="SSF52499">
    <property type="entry name" value="Isochorismatase-like hydrolases"/>
    <property type="match status" value="1"/>
</dbReference>
<feature type="domain" description="Isochorismatase-like" evidence="2">
    <location>
        <begin position="3"/>
        <end position="134"/>
    </location>
</feature>
<evidence type="ECO:0000313" key="4">
    <source>
        <dbReference type="Proteomes" id="UP000608513"/>
    </source>
</evidence>